<organism evidence="1">
    <name type="scientific">Magallana gigas</name>
    <name type="common">Pacific oyster</name>
    <name type="synonym">Crassostrea gigas</name>
    <dbReference type="NCBI Taxonomy" id="29159"/>
    <lineage>
        <taxon>Eukaryota</taxon>
        <taxon>Metazoa</taxon>
        <taxon>Spiralia</taxon>
        <taxon>Lophotrochozoa</taxon>
        <taxon>Mollusca</taxon>
        <taxon>Bivalvia</taxon>
        <taxon>Autobranchia</taxon>
        <taxon>Pteriomorphia</taxon>
        <taxon>Ostreida</taxon>
        <taxon>Ostreoidea</taxon>
        <taxon>Ostreidae</taxon>
        <taxon>Magallana</taxon>
    </lineage>
</organism>
<gene>
    <name evidence="1" type="ORF">CGI_10021181</name>
</gene>
<dbReference type="HOGENOM" id="CLU_2173435_0_0_1"/>
<reference evidence="1" key="1">
    <citation type="journal article" date="2012" name="Nature">
        <title>The oyster genome reveals stress adaptation and complexity of shell formation.</title>
        <authorList>
            <person name="Zhang G."/>
            <person name="Fang X."/>
            <person name="Guo X."/>
            <person name="Li L."/>
            <person name="Luo R."/>
            <person name="Xu F."/>
            <person name="Yang P."/>
            <person name="Zhang L."/>
            <person name="Wang X."/>
            <person name="Qi H."/>
            <person name="Xiong Z."/>
            <person name="Que H."/>
            <person name="Xie Y."/>
            <person name="Holland P.W."/>
            <person name="Paps J."/>
            <person name="Zhu Y."/>
            <person name="Wu F."/>
            <person name="Chen Y."/>
            <person name="Wang J."/>
            <person name="Peng C."/>
            <person name="Meng J."/>
            <person name="Yang L."/>
            <person name="Liu J."/>
            <person name="Wen B."/>
            <person name="Zhang N."/>
            <person name="Huang Z."/>
            <person name="Zhu Q."/>
            <person name="Feng Y."/>
            <person name="Mount A."/>
            <person name="Hedgecock D."/>
            <person name="Xu Z."/>
            <person name="Liu Y."/>
            <person name="Domazet-Loso T."/>
            <person name="Du Y."/>
            <person name="Sun X."/>
            <person name="Zhang S."/>
            <person name="Liu B."/>
            <person name="Cheng P."/>
            <person name="Jiang X."/>
            <person name="Li J."/>
            <person name="Fan D."/>
            <person name="Wang W."/>
            <person name="Fu W."/>
            <person name="Wang T."/>
            <person name="Wang B."/>
            <person name="Zhang J."/>
            <person name="Peng Z."/>
            <person name="Li Y."/>
            <person name="Li N."/>
            <person name="Wang J."/>
            <person name="Chen M."/>
            <person name="He Y."/>
            <person name="Tan F."/>
            <person name="Song X."/>
            <person name="Zheng Q."/>
            <person name="Huang R."/>
            <person name="Yang H."/>
            <person name="Du X."/>
            <person name="Chen L."/>
            <person name="Yang M."/>
            <person name="Gaffney P.M."/>
            <person name="Wang S."/>
            <person name="Luo L."/>
            <person name="She Z."/>
            <person name="Ming Y."/>
            <person name="Huang W."/>
            <person name="Zhang S."/>
            <person name="Huang B."/>
            <person name="Zhang Y."/>
            <person name="Qu T."/>
            <person name="Ni P."/>
            <person name="Miao G."/>
            <person name="Wang J."/>
            <person name="Wang Q."/>
            <person name="Steinberg C.E."/>
            <person name="Wang H."/>
            <person name="Li N."/>
            <person name="Qian L."/>
            <person name="Zhang G."/>
            <person name="Li Y."/>
            <person name="Yang H."/>
            <person name="Liu X."/>
            <person name="Wang J."/>
            <person name="Yin Y."/>
            <person name="Wang J."/>
        </authorList>
    </citation>
    <scope>NUCLEOTIDE SEQUENCE [LARGE SCALE GENOMIC DNA]</scope>
    <source>
        <strain evidence="1">05x7-T-G4-1.051#20</strain>
    </source>
</reference>
<dbReference type="EMBL" id="JH817943">
    <property type="protein sequence ID" value="EKC43165.1"/>
    <property type="molecule type" value="Genomic_DNA"/>
</dbReference>
<evidence type="ECO:0000313" key="1">
    <source>
        <dbReference type="EMBL" id="EKC43165.1"/>
    </source>
</evidence>
<dbReference type="AlphaFoldDB" id="K1RNI0"/>
<protein>
    <submittedName>
        <fullName evidence="1">Uncharacterized protein</fullName>
    </submittedName>
</protein>
<dbReference type="InParanoid" id="K1RNI0"/>
<accession>K1RNI0</accession>
<proteinExistence type="predicted"/>
<sequence>MADSSDRIAALFVATVLTKDNATISMEPVPMDVMTATKDETVPKFAKTIHLDQNVHSPVGTAFTGMENNVITRLVNVHVDVTLVSMVIGAIKLPVILRRHVNHPLHYMFL</sequence>
<name>K1RNI0_MAGGI</name>